<dbReference type="SMART" id="SM00739">
    <property type="entry name" value="KOW"/>
    <property type="match status" value="1"/>
</dbReference>
<evidence type="ECO:0000256" key="6">
    <source>
        <dbReference type="NCBIfam" id="TIGR00922"/>
    </source>
</evidence>
<evidence type="ECO:0000259" key="9">
    <source>
        <dbReference type="SMART" id="SM00739"/>
    </source>
</evidence>
<dbReference type="InterPro" id="IPR001062">
    <property type="entry name" value="Transcrpt_antiterm_NusG"/>
</dbReference>
<dbReference type="InterPro" id="IPR043425">
    <property type="entry name" value="NusG-like"/>
</dbReference>
<dbReference type="SUPFAM" id="SSF82679">
    <property type="entry name" value="N-utilization substance G protein NusG, N-terminal domain"/>
    <property type="match status" value="1"/>
</dbReference>
<evidence type="ECO:0000313" key="10">
    <source>
        <dbReference type="EMBL" id="CAA9264458.1"/>
    </source>
</evidence>
<dbReference type="SMART" id="SM00738">
    <property type="entry name" value="NGN"/>
    <property type="match status" value="1"/>
</dbReference>
<dbReference type="InterPro" id="IPR005824">
    <property type="entry name" value="KOW"/>
</dbReference>
<dbReference type="GO" id="GO:0005829">
    <property type="term" value="C:cytosol"/>
    <property type="evidence" value="ECO:0007669"/>
    <property type="project" value="TreeGrafter"/>
</dbReference>
<evidence type="ECO:0000256" key="7">
    <source>
        <dbReference type="RuleBase" id="RU000538"/>
    </source>
</evidence>
<keyword evidence="1 5" id="KW-0806">Transcription termination</keyword>
<dbReference type="Gene3D" id="2.30.30.30">
    <property type="match status" value="1"/>
</dbReference>
<dbReference type="CDD" id="cd06091">
    <property type="entry name" value="KOW_NusG"/>
    <property type="match status" value="1"/>
</dbReference>
<dbReference type="CDD" id="cd09891">
    <property type="entry name" value="NGN_Bact_1"/>
    <property type="match status" value="1"/>
</dbReference>
<sequence>MADQNNQLATTGADTEEARWFVIHTYSGYENKVKQNLLHRIDSMEMKDQIFRVIVPTEQEIEIKNGQRRTVEKKVFPGYVLVQMVLSDDSWYVVRNTPGVTGFVGLGTRPTPLEDAEVKSILKQMESTEGPKVNVNYQVGQAVKISDGPFTDFEGVVDAIDQEKGKVRVLVSFFGRETPVELDFLQVIRLVD</sequence>
<keyword evidence="2 5" id="KW-0889">Transcription antitermination</keyword>
<organism evidence="10">
    <name type="scientific">uncultured Chloroflexia bacterium</name>
    <dbReference type="NCBI Taxonomy" id="1672391"/>
    <lineage>
        <taxon>Bacteria</taxon>
        <taxon>Bacillati</taxon>
        <taxon>Chloroflexota</taxon>
        <taxon>Chloroflexia</taxon>
        <taxon>environmental samples</taxon>
    </lineage>
</organism>
<feature type="domain" description="NusG-like N-terminal" evidence="8">
    <location>
        <begin position="17"/>
        <end position="125"/>
    </location>
</feature>
<dbReference type="InterPro" id="IPR014722">
    <property type="entry name" value="Rib_uL2_dom2"/>
</dbReference>
<feature type="domain" description="KOW" evidence="9">
    <location>
        <begin position="136"/>
        <end position="163"/>
    </location>
</feature>
<dbReference type="GO" id="GO:0032784">
    <property type="term" value="P:regulation of DNA-templated transcription elongation"/>
    <property type="evidence" value="ECO:0007669"/>
    <property type="project" value="InterPro"/>
</dbReference>
<dbReference type="PANTHER" id="PTHR30265:SF2">
    <property type="entry name" value="TRANSCRIPTION TERMINATION_ANTITERMINATION PROTEIN NUSG"/>
    <property type="match status" value="1"/>
</dbReference>
<evidence type="ECO:0000256" key="5">
    <source>
        <dbReference type="HAMAP-Rule" id="MF_00948"/>
    </source>
</evidence>
<keyword evidence="4 5" id="KW-0804">Transcription</keyword>
<proteinExistence type="inferred from homology"/>
<dbReference type="PRINTS" id="PR00338">
    <property type="entry name" value="NUSGTNSCPFCT"/>
</dbReference>
<protein>
    <recommendedName>
        <fullName evidence="5 6">Transcription termination/antitermination protein NusG</fullName>
    </recommendedName>
</protein>
<evidence type="ECO:0000256" key="4">
    <source>
        <dbReference type="ARBA" id="ARBA00023163"/>
    </source>
</evidence>
<dbReference type="FunFam" id="3.30.70.940:FF:000002">
    <property type="entry name" value="Transcription termination/antitermination protein NusG"/>
    <property type="match status" value="1"/>
</dbReference>
<dbReference type="InterPro" id="IPR006645">
    <property type="entry name" value="NGN-like_dom"/>
</dbReference>
<name>A0A6J4IYQ2_9CHLR</name>
<reference evidence="10" key="1">
    <citation type="submission" date="2020-02" db="EMBL/GenBank/DDBJ databases">
        <authorList>
            <person name="Meier V. D."/>
        </authorList>
    </citation>
    <scope>NUCLEOTIDE SEQUENCE</scope>
    <source>
        <strain evidence="10">AVDCRST_MAG26</strain>
    </source>
</reference>
<dbReference type="HAMAP" id="MF_00948">
    <property type="entry name" value="NusG"/>
    <property type="match status" value="1"/>
</dbReference>
<dbReference type="Pfam" id="PF02357">
    <property type="entry name" value="NusG"/>
    <property type="match status" value="1"/>
</dbReference>
<evidence type="ECO:0000256" key="1">
    <source>
        <dbReference type="ARBA" id="ARBA00022472"/>
    </source>
</evidence>
<evidence type="ECO:0000259" key="8">
    <source>
        <dbReference type="SMART" id="SM00738"/>
    </source>
</evidence>
<dbReference type="InterPro" id="IPR008991">
    <property type="entry name" value="Translation_prot_SH3-like_sf"/>
</dbReference>
<dbReference type="FunFam" id="2.30.30.30:FF:000002">
    <property type="entry name" value="Transcription termination/antitermination factor NusG"/>
    <property type="match status" value="1"/>
</dbReference>
<dbReference type="NCBIfam" id="TIGR00922">
    <property type="entry name" value="nusG"/>
    <property type="match status" value="1"/>
</dbReference>
<dbReference type="GO" id="GO:0031564">
    <property type="term" value="P:transcription antitermination"/>
    <property type="evidence" value="ECO:0007669"/>
    <property type="project" value="UniProtKB-UniRule"/>
</dbReference>
<dbReference type="Pfam" id="PF00467">
    <property type="entry name" value="KOW"/>
    <property type="match status" value="1"/>
</dbReference>
<dbReference type="GO" id="GO:0006353">
    <property type="term" value="P:DNA-templated transcription termination"/>
    <property type="evidence" value="ECO:0007669"/>
    <property type="project" value="UniProtKB-UniRule"/>
</dbReference>
<evidence type="ECO:0000256" key="3">
    <source>
        <dbReference type="ARBA" id="ARBA00023015"/>
    </source>
</evidence>
<dbReference type="EMBL" id="CADCTK010000571">
    <property type="protein sequence ID" value="CAA9264458.1"/>
    <property type="molecule type" value="Genomic_DNA"/>
</dbReference>
<dbReference type="InterPro" id="IPR047050">
    <property type="entry name" value="NGN"/>
</dbReference>
<dbReference type="Gene3D" id="3.30.70.940">
    <property type="entry name" value="NusG, N-terminal domain"/>
    <property type="match status" value="1"/>
</dbReference>
<comment type="function">
    <text evidence="5 7">Participates in transcription elongation, termination and antitermination.</text>
</comment>
<dbReference type="SUPFAM" id="SSF50104">
    <property type="entry name" value="Translation proteins SH3-like domain"/>
    <property type="match status" value="1"/>
</dbReference>
<comment type="similarity">
    <text evidence="5 7">Belongs to the NusG family.</text>
</comment>
<keyword evidence="3 5" id="KW-0805">Transcription regulation</keyword>
<dbReference type="PANTHER" id="PTHR30265">
    <property type="entry name" value="RHO-INTERACTING TRANSCRIPTION TERMINATION FACTOR NUSG"/>
    <property type="match status" value="1"/>
</dbReference>
<gene>
    <name evidence="5" type="primary">nusG</name>
    <name evidence="10" type="ORF">AVDCRST_MAG26-2493</name>
</gene>
<accession>A0A6J4IYQ2</accession>
<evidence type="ECO:0000256" key="2">
    <source>
        <dbReference type="ARBA" id="ARBA00022814"/>
    </source>
</evidence>
<dbReference type="AlphaFoldDB" id="A0A6J4IYQ2"/>
<dbReference type="InterPro" id="IPR036735">
    <property type="entry name" value="NGN_dom_sf"/>
</dbReference>
<dbReference type="GO" id="GO:0006354">
    <property type="term" value="P:DNA-templated transcription elongation"/>
    <property type="evidence" value="ECO:0007669"/>
    <property type="project" value="UniProtKB-UniRule"/>
</dbReference>